<dbReference type="CDD" id="cd07560">
    <property type="entry name" value="Peptidase_S41_CPP"/>
    <property type="match status" value="1"/>
</dbReference>
<dbReference type="SUPFAM" id="SSF52096">
    <property type="entry name" value="ClpP/crotonase"/>
    <property type="match status" value="1"/>
</dbReference>
<reference evidence="6" key="1">
    <citation type="submission" date="2023-08" db="EMBL/GenBank/DDBJ databases">
        <authorList>
            <person name="Audoor S."/>
            <person name="Bilcke G."/>
        </authorList>
    </citation>
    <scope>NUCLEOTIDE SEQUENCE</scope>
</reference>
<dbReference type="Gene3D" id="3.30.750.44">
    <property type="match status" value="1"/>
</dbReference>
<dbReference type="Proteomes" id="UP001295423">
    <property type="component" value="Unassembled WGS sequence"/>
</dbReference>
<evidence type="ECO:0000256" key="2">
    <source>
        <dbReference type="ARBA" id="ARBA00022670"/>
    </source>
</evidence>
<keyword evidence="7" id="KW-1185">Reference proteome</keyword>
<dbReference type="InterPro" id="IPR029045">
    <property type="entry name" value="ClpP/crotonase-like_dom_sf"/>
</dbReference>
<sequence>MIEPYPNLPLEEIDNVAKNTWKAVGAMILSSMIAFAPVTMEPPAPMGFNDATHQHHWTMPRIRKSIASALTEEQLLVDNVWREVSRQYVDQTFNNKGEEGWRKERLKAVTKVTGVGPDEKEFVYSTIRDMLSVLGDPYTRFLTPEQYESLTAYARGGAVPKAGCGVQLIGDRATGKIVVLNVIPDGPADKNGILPGDTILKVDGEDIAGATAEFVAAKCRGDPDTGLTLTIQHGSEDGKPANAVENISLVRSQIKTQSVKTSTFTSSNGKNVGLIKVNSFSLETERLVREALDEIRKASVSALVIDLRGNAGGYMPAGVDVAKLFLPVQSRIISEVDKSGRSTIYINDGVGSDTSQPLYLLVDQRTASASEILTAALKDNHRATVVGTKTFGKGRIQNLQELQDGAGISVTKAKYITPSGNDIHGIGISPDVELKSCGTNDSALDCMKDIAF</sequence>
<dbReference type="NCBIfam" id="TIGR00225">
    <property type="entry name" value="prc"/>
    <property type="match status" value="1"/>
</dbReference>
<dbReference type="Gene3D" id="2.30.42.10">
    <property type="match status" value="1"/>
</dbReference>
<name>A0AAD2FWG8_9STRA</name>
<dbReference type="InterPro" id="IPR001478">
    <property type="entry name" value="PDZ"/>
</dbReference>
<keyword evidence="2" id="KW-0645">Protease</keyword>
<proteinExistence type="inferred from homology"/>
<keyword evidence="4" id="KW-0720">Serine protease</keyword>
<evidence type="ECO:0000256" key="4">
    <source>
        <dbReference type="ARBA" id="ARBA00022825"/>
    </source>
</evidence>
<dbReference type="CDD" id="cd06782">
    <property type="entry name" value="cpPDZ_CPP-like"/>
    <property type="match status" value="1"/>
</dbReference>
<accession>A0AAD2FWG8</accession>
<evidence type="ECO:0000256" key="1">
    <source>
        <dbReference type="ARBA" id="ARBA00009179"/>
    </source>
</evidence>
<dbReference type="GO" id="GO:0006508">
    <property type="term" value="P:proteolysis"/>
    <property type="evidence" value="ECO:0007669"/>
    <property type="project" value="UniProtKB-KW"/>
</dbReference>
<dbReference type="InterPro" id="IPR004447">
    <property type="entry name" value="Peptidase_S41A"/>
</dbReference>
<comment type="caution">
    <text evidence="6">The sequence shown here is derived from an EMBL/GenBank/DDBJ whole genome shotgun (WGS) entry which is preliminary data.</text>
</comment>
<dbReference type="InterPro" id="IPR036034">
    <property type="entry name" value="PDZ_sf"/>
</dbReference>
<dbReference type="GO" id="GO:0008236">
    <property type="term" value="F:serine-type peptidase activity"/>
    <property type="evidence" value="ECO:0007669"/>
    <property type="project" value="UniProtKB-KW"/>
</dbReference>
<dbReference type="SMART" id="SM00245">
    <property type="entry name" value="TSPc"/>
    <property type="match status" value="1"/>
</dbReference>
<dbReference type="AlphaFoldDB" id="A0AAD2FWG8"/>
<evidence type="ECO:0000313" key="7">
    <source>
        <dbReference type="Proteomes" id="UP001295423"/>
    </source>
</evidence>
<comment type="similarity">
    <text evidence="1">Belongs to the peptidase S41A family.</text>
</comment>
<dbReference type="InterPro" id="IPR005151">
    <property type="entry name" value="Tail-specific_protease"/>
</dbReference>
<dbReference type="Gene3D" id="3.90.226.10">
    <property type="entry name" value="2-enoyl-CoA Hydratase, Chain A, domain 1"/>
    <property type="match status" value="1"/>
</dbReference>
<dbReference type="PANTHER" id="PTHR32060">
    <property type="entry name" value="TAIL-SPECIFIC PROTEASE"/>
    <property type="match status" value="1"/>
</dbReference>
<dbReference type="EMBL" id="CAKOGP040001869">
    <property type="protein sequence ID" value="CAJ1954761.1"/>
    <property type="molecule type" value="Genomic_DNA"/>
</dbReference>
<dbReference type="SMART" id="SM00228">
    <property type="entry name" value="PDZ"/>
    <property type="match status" value="1"/>
</dbReference>
<dbReference type="SUPFAM" id="SSF50156">
    <property type="entry name" value="PDZ domain-like"/>
    <property type="match status" value="1"/>
</dbReference>
<dbReference type="Pfam" id="PF13180">
    <property type="entry name" value="PDZ_2"/>
    <property type="match status" value="1"/>
</dbReference>
<dbReference type="PANTHER" id="PTHR32060:SF22">
    <property type="entry name" value="CARBOXYL-TERMINAL-PROCESSING PEPTIDASE 3, CHLOROPLASTIC"/>
    <property type="match status" value="1"/>
</dbReference>
<dbReference type="GO" id="GO:0004175">
    <property type="term" value="F:endopeptidase activity"/>
    <property type="evidence" value="ECO:0007669"/>
    <property type="project" value="TreeGrafter"/>
</dbReference>
<evidence type="ECO:0000313" key="6">
    <source>
        <dbReference type="EMBL" id="CAJ1954761.1"/>
    </source>
</evidence>
<evidence type="ECO:0000259" key="5">
    <source>
        <dbReference type="PROSITE" id="PS50106"/>
    </source>
</evidence>
<evidence type="ECO:0000256" key="3">
    <source>
        <dbReference type="ARBA" id="ARBA00022801"/>
    </source>
</evidence>
<dbReference type="Pfam" id="PF03572">
    <property type="entry name" value="Peptidase_S41"/>
    <property type="match status" value="1"/>
</dbReference>
<dbReference type="PROSITE" id="PS50106">
    <property type="entry name" value="PDZ"/>
    <property type="match status" value="1"/>
</dbReference>
<organism evidence="6 7">
    <name type="scientific">Cylindrotheca closterium</name>
    <dbReference type="NCBI Taxonomy" id="2856"/>
    <lineage>
        <taxon>Eukaryota</taxon>
        <taxon>Sar</taxon>
        <taxon>Stramenopiles</taxon>
        <taxon>Ochrophyta</taxon>
        <taxon>Bacillariophyta</taxon>
        <taxon>Bacillariophyceae</taxon>
        <taxon>Bacillariophycidae</taxon>
        <taxon>Bacillariales</taxon>
        <taxon>Bacillariaceae</taxon>
        <taxon>Cylindrotheca</taxon>
    </lineage>
</organism>
<keyword evidence="3" id="KW-0378">Hydrolase</keyword>
<protein>
    <recommendedName>
        <fullName evidence="5">PDZ domain-containing protein</fullName>
    </recommendedName>
</protein>
<gene>
    <name evidence="6" type="ORF">CYCCA115_LOCUS15353</name>
</gene>
<feature type="domain" description="PDZ" evidence="5">
    <location>
        <begin position="165"/>
        <end position="213"/>
    </location>
</feature>